<keyword evidence="3" id="KW-1185">Reference proteome</keyword>
<gene>
    <name evidence="2" type="ORF">Acr_04g0006610</name>
</gene>
<feature type="region of interest" description="Disordered" evidence="1">
    <location>
        <begin position="72"/>
        <end position="92"/>
    </location>
</feature>
<sequence length="92" mass="9788">MAGSSLSTSDASIWAWEMLEGTLSCKSPFVHWHPLVLSPAITSRPSFQCSYCFELAKHQRLGGNDGLSSEVVTAPSSGIEGSPSSLLGDDWS</sequence>
<evidence type="ECO:0000313" key="3">
    <source>
        <dbReference type="Proteomes" id="UP000585474"/>
    </source>
</evidence>
<dbReference type="EMBL" id="BJWL01000004">
    <property type="protein sequence ID" value="GFY85923.1"/>
    <property type="molecule type" value="Genomic_DNA"/>
</dbReference>
<comment type="caution">
    <text evidence="2">The sequence shown here is derived from an EMBL/GenBank/DDBJ whole genome shotgun (WGS) entry which is preliminary data.</text>
</comment>
<accession>A0A7J0EHF8</accession>
<organism evidence="2 3">
    <name type="scientific">Actinidia rufa</name>
    <dbReference type="NCBI Taxonomy" id="165716"/>
    <lineage>
        <taxon>Eukaryota</taxon>
        <taxon>Viridiplantae</taxon>
        <taxon>Streptophyta</taxon>
        <taxon>Embryophyta</taxon>
        <taxon>Tracheophyta</taxon>
        <taxon>Spermatophyta</taxon>
        <taxon>Magnoliopsida</taxon>
        <taxon>eudicotyledons</taxon>
        <taxon>Gunneridae</taxon>
        <taxon>Pentapetalae</taxon>
        <taxon>asterids</taxon>
        <taxon>Ericales</taxon>
        <taxon>Actinidiaceae</taxon>
        <taxon>Actinidia</taxon>
    </lineage>
</organism>
<dbReference type="Proteomes" id="UP000585474">
    <property type="component" value="Unassembled WGS sequence"/>
</dbReference>
<reference evidence="2 3" key="1">
    <citation type="submission" date="2019-07" db="EMBL/GenBank/DDBJ databases">
        <title>De Novo Assembly of kiwifruit Actinidia rufa.</title>
        <authorList>
            <person name="Sugita-Konishi S."/>
            <person name="Sato K."/>
            <person name="Mori E."/>
            <person name="Abe Y."/>
            <person name="Kisaki G."/>
            <person name="Hamano K."/>
            <person name="Suezawa K."/>
            <person name="Otani M."/>
            <person name="Fukuda T."/>
            <person name="Manabe T."/>
            <person name="Gomi K."/>
            <person name="Tabuchi M."/>
            <person name="Akimitsu K."/>
            <person name="Kataoka I."/>
        </authorList>
    </citation>
    <scope>NUCLEOTIDE SEQUENCE [LARGE SCALE GENOMIC DNA]</scope>
    <source>
        <strain evidence="3">cv. Fuchu</strain>
    </source>
</reference>
<dbReference type="AlphaFoldDB" id="A0A7J0EHF8"/>
<evidence type="ECO:0000256" key="1">
    <source>
        <dbReference type="SAM" id="MobiDB-lite"/>
    </source>
</evidence>
<evidence type="ECO:0000313" key="2">
    <source>
        <dbReference type="EMBL" id="GFY85923.1"/>
    </source>
</evidence>
<protein>
    <submittedName>
        <fullName evidence="2">Uncharacterized protein</fullName>
    </submittedName>
</protein>
<name>A0A7J0EHF8_9ERIC</name>
<proteinExistence type="predicted"/>